<protein>
    <recommendedName>
        <fullName evidence="2">N-acetyltransferase domain-containing protein</fullName>
    </recommendedName>
</protein>
<dbReference type="OrthoDB" id="202470at2759"/>
<dbReference type="AlphaFoldDB" id="A0A0A1TP57"/>
<feature type="region of interest" description="Disordered" evidence="1">
    <location>
        <begin position="63"/>
        <end position="82"/>
    </location>
</feature>
<dbReference type="PROSITE" id="PS51186">
    <property type="entry name" value="GNAT"/>
    <property type="match status" value="1"/>
</dbReference>
<dbReference type="HOGENOM" id="CLU_081840_2_0_1"/>
<dbReference type="CDD" id="cd04301">
    <property type="entry name" value="NAT_SF"/>
    <property type="match status" value="1"/>
</dbReference>
<evidence type="ECO:0000313" key="3">
    <source>
        <dbReference type="EMBL" id="CEJ92492.1"/>
    </source>
</evidence>
<evidence type="ECO:0000259" key="2">
    <source>
        <dbReference type="PROSITE" id="PS51186"/>
    </source>
</evidence>
<sequence>MSLTPDPPIPGLTIRPELPPDAAPITAVTLAAFSASPHGEEAIVTALRASSALTLSLVAVLPPSSRSPFSSPVPSPPREEPESDRIVGHVAFSPVQILAEPGAAPPPQKWVGLGPVSVSPAFQRRGIGAALIAEGLRILREEGHFDGCVVLGNPVFYGKFGFVVGKGPVLDGVPAKYFQALMLKESVEWPVGKVKYHEAFGV</sequence>
<feature type="domain" description="N-acetyltransferase" evidence="2">
    <location>
        <begin position="12"/>
        <end position="180"/>
    </location>
</feature>
<accession>A0A0A1TP57</accession>
<proteinExistence type="predicted"/>
<dbReference type="InterPro" id="IPR016181">
    <property type="entry name" value="Acyl_CoA_acyltransferase"/>
</dbReference>
<keyword evidence="4" id="KW-1185">Reference proteome</keyword>
<dbReference type="Proteomes" id="UP000039046">
    <property type="component" value="Unassembled WGS sequence"/>
</dbReference>
<dbReference type="SUPFAM" id="SSF55729">
    <property type="entry name" value="Acyl-CoA N-acyltransferases (Nat)"/>
    <property type="match status" value="1"/>
</dbReference>
<dbReference type="EMBL" id="CDHN01000004">
    <property type="protein sequence ID" value="CEJ92492.1"/>
    <property type="molecule type" value="Genomic_DNA"/>
</dbReference>
<dbReference type="GO" id="GO:0016747">
    <property type="term" value="F:acyltransferase activity, transferring groups other than amino-acyl groups"/>
    <property type="evidence" value="ECO:0007669"/>
    <property type="project" value="InterPro"/>
</dbReference>
<gene>
    <name evidence="3" type="ORF">VHEMI08143</name>
</gene>
<dbReference type="Gene3D" id="3.40.630.30">
    <property type="match status" value="1"/>
</dbReference>
<evidence type="ECO:0000256" key="1">
    <source>
        <dbReference type="SAM" id="MobiDB-lite"/>
    </source>
</evidence>
<organism evidence="3 4">
    <name type="scientific">[Torrubiella] hemipterigena</name>
    <dbReference type="NCBI Taxonomy" id="1531966"/>
    <lineage>
        <taxon>Eukaryota</taxon>
        <taxon>Fungi</taxon>
        <taxon>Dikarya</taxon>
        <taxon>Ascomycota</taxon>
        <taxon>Pezizomycotina</taxon>
        <taxon>Sordariomycetes</taxon>
        <taxon>Hypocreomycetidae</taxon>
        <taxon>Hypocreales</taxon>
        <taxon>Clavicipitaceae</taxon>
        <taxon>Clavicipitaceae incertae sedis</taxon>
        <taxon>'Torrubiella' clade</taxon>
    </lineage>
</organism>
<dbReference type="InterPro" id="IPR000182">
    <property type="entry name" value="GNAT_dom"/>
</dbReference>
<reference evidence="3 4" key="1">
    <citation type="journal article" date="2015" name="Genome Announc.">
        <title>Draft Genome Sequence and Gene Annotation of the Entomopathogenic Fungus Verticillium hemipterigenum.</title>
        <authorList>
            <person name="Horn F."/>
            <person name="Habel A."/>
            <person name="Scharf D.H."/>
            <person name="Dworschak J."/>
            <person name="Brakhage A.A."/>
            <person name="Guthke R."/>
            <person name="Hertweck C."/>
            <person name="Linde J."/>
        </authorList>
    </citation>
    <scope>NUCLEOTIDE SEQUENCE [LARGE SCALE GENOMIC DNA]</scope>
</reference>
<evidence type="ECO:0000313" key="4">
    <source>
        <dbReference type="Proteomes" id="UP000039046"/>
    </source>
</evidence>
<name>A0A0A1TP57_9HYPO</name>
<dbReference type="Pfam" id="PF00583">
    <property type="entry name" value="Acetyltransf_1"/>
    <property type="match status" value="1"/>
</dbReference>